<sequence>MVSINSFKLAIVAALSISSTAAPLQRMSDCGWLGCGLQQQQKPLSSFFVSHDGIDASDLTPADIVKSIQSLTAKTQELGAPANTITANNGPLLVIGQGPYPVIIRGFSDIIKDATAVIAQLDGTKPIKAGGDSDSISDAWKEFSRVSAHLLRVLTGKAGLFSSIPIIGQPVAAVLRQHENVVDTLAFEFIDIVQSRAGDISAYSEDVSKALEAAIKAYAG</sequence>
<reference evidence="3" key="1">
    <citation type="journal article" date="2017" name="bioRxiv">
        <title>Conservation of a gene cluster reveals novel cercosporin biosynthetic mechanisms and extends production to the genus Colletotrichum.</title>
        <authorList>
            <person name="de Jonge R."/>
            <person name="Ebert M.K."/>
            <person name="Huitt-Roehl C.R."/>
            <person name="Pal P."/>
            <person name="Suttle J.C."/>
            <person name="Spanner R.E."/>
            <person name="Neubauer J.D."/>
            <person name="Jurick W.M.II."/>
            <person name="Stott K.A."/>
            <person name="Secor G.A."/>
            <person name="Thomma B.P.H.J."/>
            <person name="Van de Peer Y."/>
            <person name="Townsend C.A."/>
            <person name="Bolton M.D."/>
        </authorList>
    </citation>
    <scope>NUCLEOTIDE SEQUENCE [LARGE SCALE GENOMIC DNA]</scope>
    <source>
        <strain evidence="3">CBS538.71</strain>
    </source>
</reference>
<dbReference type="OrthoDB" id="3641883at2759"/>
<comment type="caution">
    <text evidence="2">The sequence shown here is derived from an EMBL/GenBank/DDBJ whole genome shotgun (WGS) entry which is preliminary data.</text>
</comment>
<feature type="chain" id="PRO_5015465815" evidence="1">
    <location>
        <begin position="22"/>
        <end position="220"/>
    </location>
</feature>
<organism evidence="2 3">
    <name type="scientific">Cercospora berteroae</name>
    <dbReference type="NCBI Taxonomy" id="357750"/>
    <lineage>
        <taxon>Eukaryota</taxon>
        <taxon>Fungi</taxon>
        <taxon>Dikarya</taxon>
        <taxon>Ascomycota</taxon>
        <taxon>Pezizomycotina</taxon>
        <taxon>Dothideomycetes</taxon>
        <taxon>Dothideomycetidae</taxon>
        <taxon>Mycosphaerellales</taxon>
        <taxon>Mycosphaerellaceae</taxon>
        <taxon>Cercospora</taxon>
    </lineage>
</organism>
<evidence type="ECO:0000313" key="3">
    <source>
        <dbReference type="Proteomes" id="UP000237631"/>
    </source>
</evidence>
<accession>A0A2S6C3P2</accession>
<dbReference type="EMBL" id="PNEN01000567">
    <property type="protein sequence ID" value="PPJ54337.1"/>
    <property type="molecule type" value="Genomic_DNA"/>
</dbReference>
<gene>
    <name evidence="2" type="ORF">CBER1_06118</name>
</gene>
<evidence type="ECO:0000256" key="1">
    <source>
        <dbReference type="SAM" id="SignalP"/>
    </source>
</evidence>
<dbReference type="AlphaFoldDB" id="A0A2S6C3P2"/>
<feature type="signal peptide" evidence="1">
    <location>
        <begin position="1"/>
        <end position="21"/>
    </location>
</feature>
<keyword evidence="3" id="KW-1185">Reference proteome</keyword>
<protein>
    <submittedName>
        <fullName evidence="2">Uncharacterized protein</fullName>
    </submittedName>
</protein>
<proteinExistence type="predicted"/>
<dbReference type="Pfam" id="PF17615">
    <property type="entry name" value="C166"/>
    <property type="match status" value="1"/>
</dbReference>
<dbReference type="Proteomes" id="UP000237631">
    <property type="component" value="Unassembled WGS sequence"/>
</dbReference>
<keyword evidence="1" id="KW-0732">Signal</keyword>
<evidence type="ECO:0000313" key="2">
    <source>
        <dbReference type="EMBL" id="PPJ54337.1"/>
    </source>
</evidence>
<name>A0A2S6C3P2_9PEZI</name>